<organism evidence="1 2">
    <name type="scientific">Pirellula staleyi (strain ATCC 27377 / DSM 6068 / ICPB 4128)</name>
    <name type="common">Pirella staleyi</name>
    <dbReference type="NCBI Taxonomy" id="530564"/>
    <lineage>
        <taxon>Bacteria</taxon>
        <taxon>Pseudomonadati</taxon>
        <taxon>Planctomycetota</taxon>
        <taxon>Planctomycetia</taxon>
        <taxon>Pirellulales</taxon>
        <taxon>Pirellulaceae</taxon>
        <taxon>Pirellula</taxon>
    </lineage>
</organism>
<keyword evidence="2" id="KW-1185">Reference proteome</keyword>
<evidence type="ECO:0000313" key="1">
    <source>
        <dbReference type="EMBL" id="ADB18487.1"/>
    </source>
</evidence>
<reference evidence="1 2" key="1">
    <citation type="journal article" date="2009" name="Stand. Genomic Sci.">
        <title>Complete genome sequence of Pirellula staleyi type strain (ATCC 27377).</title>
        <authorList>
            <person name="Clum A."/>
            <person name="Tindall B.J."/>
            <person name="Sikorski J."/>
            <person name="Ivanova N."/>
            <person name="Mavrommatis K."/>
            <person name="Lucas S."/>
            <person name="Glavina del Rio T."/>
            <person name="Nolan M."/>
            <person name="Chen F."/>
            <person name="Tice H."/>
            <person name="Pitluck S."/>
            <person name="Cheng J.F."/>
            <person name="Chertkov O."/>
            <person name="Brettin T."/>
            <person name="Han C."/>
            <person name="Detter J.C."/>
            <person name="Kuske C."/>
            <person name="Bruce D."/>
            <person name="Goodwin L."/>
            <person name="Ovchinikova G."/>
            <person name="Pati A."/>
            <person name="Mikhailova N."/>
            <person name="Chen A."/>
            <person name="Palaniappan K."/>
            <person name="Land M."/>
            <person name="Hauser L."/>
            <person name="Chang Y.J."/>
            <person name="Jeffries C.D."/>
            <person name="Chain P."/>
            <person name="Rohde M."/>
            <person name="Goker M."/>
            <person name="Bristow J."/>
            <person name="Eisen J.A."/>
            <person name="Markowitz V."/>
            <person name="Hugenholtz P."/>
            <person name="Kyrpides N.C."/>
            <person name="Klenk H.P."/>
            <person name="Lapidus A."/>
        </authorList>
    </citation>
    <scope>NUCLEOTIDE SEQUENCE [LARGE SCALE GENOMIC DNA]</scope>
    <source>
        <strain evidence="2">ATCC 27377 / DSM 6068 / ICPB 4128</strain>
    </source>
</reference>
<dbReference type="EMBL" id="CP001848">
    <property type="protein sequence ID" value="ADB18487.1"/>
    <property type="molecule type" value="Genomic_DNA"/>
</dbReference>
<dbReference type="KEGG" id="psl:Psta_3832"/>
<gene>
    <name evidence="1" type="ordered locus">Psta_3832</name>
</gene>
<name>D2R102_PIRSD</name>
<evidence type="ECO:0000313" key="2">
    <source>
        <dbReference type="Proteomes" id="UP000001887"/>
    </source>
</evidence>
<accession>D2R102</accession>
<proteinExistence type="predicted"/>
<dbReference type="HOGENOM" id="CLU_902698_0_0_0"/>
<sequence>MNEPASSNAPRPVEHSPETTAFFEAVARIGTPAQAATAMSSIAIDAYLIDHGEAINAAMEMVSPSIKPKLQYHIDDVARSVEFLERLRNLSTALSVALEREIRREAWYEVARLSIEHLELATIASRDAFVLNVLSGVGLINKSLQSLVTHRAQFSPDLVKAIVAALMHYDNQLESFESIAARDDDWERVVNKRTDLDGGQKSSGSSTRETARRWYLGSSNTMRLLATDLILRRYFAQHQRYPASLAEIQEDFFPEVPRDSYVGLPFRYRLTEDGFELYSVGPQGADFGGIRGTRSNVYKGLCDHFLDA</sequence>
<dbReference type="OrthoDB" id="223245at2"/>
<dbReference type="Proteomes" id="UP000001887">
    <property type="component" value="Chromosome"/>
</dbReference>
<dbReference type="AlphaFoldDB" id="D2R102"/>
<protein>
    <submittedName>
        <fullName evidence="1">Uncharacterized protein</fullName>
    </submittedName>
</protein>